<protein>
    <submittedName>
        <fullName evidence="2">Uncharacterized protein</fullName>
    </submittedName>
</protein>
<sequence length="910" mass="103782">MATSQFMTVNRRIEDERRAKYCGTASIRVASLQFADPSQKRSLSSQSRQVDALKRVFRKEHGCRQEDSRHHVKAAISRQVLEAAAARASIPSGGLMADILPYPELEFPPEIKLECLDGHDRLAAADKVLQGSKKRWVVDLYLNNLSDELRLLLADGYDYQKKPDDGEIYIMIRQFQGVHGEENAFFENLWLARLAARENTQRLFDQLSKSRKYSAAFDALLDIPGLFGGFRLSVVHQLLGMKCDEANLFYLRHIHKWWYDVCDGEVATMRQITRETVEALQGMAPGACSTDRSLLLARLGSGSVFENFPAEKRQELWSRVCNASRRCLIPSLYTFFEDRKFLSDVADCIKNVLDVGRKDTIASRLEEIFSDTDQQSDSCIIQLSDTSFGSVAGNVETRLDLGIRQLWLAAFRNFRDLPAAKQKKDILAVSRTKADETVLYELASLASRLGFDSDKIQGILQKPMDREIAERALSTARKPGRYHYRDQEGCIQQIIAAFAAAVPVSESDEVVGGQGDIRERDQPPKRYGRPNTLDHDYDKALLFLPQMENEIDAERTEITSTFIRWSVYCAYFGTPPSIGSLLTTTVAVSNDVAMADDICSEGGQTRQPENSKEPIPVAEEDVMLALARQELELERARLQETQQQVRDQSLKLEQLQKEETSQQEKLDGINHQVRDQTHQIQDQNTRLEELRRDSILEREKLDRLKRMVELEQLKLNGMQKIVAQEQSERGELEEESVERNRERRLTAPVLREPMPEGPDPRDTEPQGALVRKQTNRGTRFDFAELLAHNPNEKRQHLTAETDEDGPSGRAMWRIDFINVETDASFTICDSVEVNHSDPSPVERMAVKYRRKGFYLFDKDRNQLNVKNCFRKVVENGSHTIVVQHKSQIGRESGRQEGTEDTQADKEMRDT</sequence>
<dbReference type="AlphaFoldDB" id="A0A0F7ZKU7"/>
<feature type="compositionally biased region" description="Basic and acidic residues" evidence="1">
    <location>
        <begin position="891"/>
        <end position="910"/>
    </location>
</feature>
<reference evidence="2 3" key="1">
    <citation type="journal article" date="2014" name="Genome Biol. Evol.">
        <title>Comparative genomics and transcriptomics analyses reveal divergent lifestyle features of nematode endoparasitic fungus Hirsutella minnesotensis.</title>
        <authorList>
            <person name="Lai Y."/>
            <person name="Liu K."/>
            <person name="Zhang X."/>
            <person name="Zhang X."/>
            <person name="Li K."/>
            <person name="Wang N."/>
            <person name="Shu C."/>
            <person name="Wu Y."/>
            <person name="Wang C."/>
            <person name="Bushley K.E."/>
            <person name="Xiang M."/>
            <person name="Liu X."/>
        </authorList>
    </citation>
    <scope>NUCLEOTIDE SEQUENCE [LARGE SCALE GENOMIC DNA]</scope>
    <source>
        <strain evidence="2 3">3608</strain>
    </source>
</reference>
<evidence type="ECO:0000256" key="1">
    <source>
        <dbReference type="SAM" id="MobiDB-lite"/>
    </source>
</evidence>
<feature type="region of interest" description="Disordered" evidence="1">
    <location>
        <begin position="885"/>
        <end position="910"/>
    </location>
</feature>
<feature type="region of interest" description="Disordered" evidence="1">
    <location>
        <begin position="725"/>
        <end position="744"/>
    </location>
</feature>
<dbReference type="OrthoDB" id="4227485at2759"/>
<feature type="region of interest" description="Disordered" evidence="1">
    <location>
        <begin position="788"/>
        <end position="808"/>
    </location>
</feature>
<dbReference type="EMBL" id="KQ030607">
    <property type="protein sequence ID" value="KJZ70775.1"/>
    <property type="molecule type" value="Genomic_DNA"/>
</dbReference>
<feature type="region of interest" description="Disordered" evidence="1">
    <location>
        <begin position="510"/>
        <end position="532"/>
    </location>
</feature>
<proteinExistence type="predicted"/>
<dbReference type="Proteomes" id="UP000054481">
    <property type="component" value="Unassembled WGS sequence"/>
</dbReference>
<accession>A0A0F7ZKU7</accession>
<evidence type="ECO:0000313" key="2">
    <source>
        <dbReference type="EMBL" id="KJZ70775.1"/>
    </source>
</evidence>
<evidence type="ECO:0000313" key="3">
    <source>
        <dbReference type="Proteomes" id="UP000054481"/>
    </source>
</evidence>
<dbReference type="Pfam" id="PF12520">
    <property type="entry name" value="DUF3723"/>
    <property type="match status" value="1"/>
</dbReference>
<keyword evidence="3" id="KW-1185">Reference proteome</keyword>
<organism evidence="2 3">
    <name type="scientific">Hirsutella minnesotensis 3608</name>
    <dbReference type="NCBI Taxonomy" id="1043627"/>
    <lineage>
        <taxon>Eukaryota</taxon>
        <taxon>Fungi</taxon>
        <taxon>Dikarya</taxon>
        <taxon>Ascomycota</taxon>
        <taxon>Pezizomycotina</taxon>
        <taxon>Sordariomycetes</taxon>
        <taxon>Hypocreomycetidae</taxon>
        <taxon>Hypocreales</taxon>
        <taxon>Ophiocordycipitaceae</taxon>
        <taxon>Hirsutella</taxon>
    </lineage>
</organism>
<gene>
    <name evidence="2" type="ORF">HIM_09825</name>
</gene>
<name>A0A0F7ZKU7_9HYPO</name>
<dbReference type="InterPro" id="IPR022198">
    <property type="entry name" value="DUF3723"/>
</dbReference>
<feature type="compositionally biased region" description="Basic and acidic residues" evidence="1">
    <location>
        <begin position="790"/>
        <end position="799"/>
    </location>
</feature>